<dbReference type="PROSITE" id="PS50893">
    <property type="entry name" value="ABC_TRANSPORTER_2"/>
    <property type="match status" value="1"/>
</dbReference>
<dbReference type="PROSITE" id="PS00211">
    <property type="entry name" value="ABC_TRANSPORTER_1"/>
    <property type="match status" value="1"/>
</dbReference>
<evidence type="ECO:0000256" key="2">
    <source>
        <dbReference type="ARBA" id="ARBA00022741"/>
    </source>
</evidence>
<dbReference type="InterPro" id="IPR027417">
    <property type="entry name" value="P-loop_NTPase"/>
</dbReference>
<evidence type="ECO:0000313" key="6">
    <source>
        <dbReference type="EMBL" id="VDI81998.1"/>
    </source>
</evidence>
<dbReference type="Proteomes" id="UP000596742">
    <property type="component" value="Unassembled WGS sequence"/>
</dbReference>
<evidence type="ECO:0000256" key="1">
    <source>
        <dbReference type="ARBA" id="ARBA00022737"/>
    </source>
</evidence>
<comment type="caution">
    <text evidence="6">The sequence shown here is derived from an EMBL/GenBank/DDBJ whole genome shotgun (WGS) entry which is preliminary data.</text>
</comment>
<feature type="compositionally biased region" description="Polar residues" evidence="4">
    <location>
        <begin position="41"/>
        <end position="50"/>
    </location>
</feature>
<keyword evidence="3 6" id="KW-0067">ATP-binding</keyword>
<protein>
    <submittedName>
        <fullName evidence="6">ATP-binding cassette, subfamily F, member 2</fullName>
    </submittedName>
</protein>
<keyword evidence="7" id="KW-1185">Reference proteome</keyword>
<dbReference type="Pfam" id="PF00005">
    <property type="entry name" value="ABC_tran"/>
    <property type="match status" value="1"/>
</dbReference>
<dbReference type="InterPro" id="IPR003593">
    <property type="entry name" value="AAA+_ATPase"/>
</dbReference>
<keyword evidence="1" id="KW-0677">Repeat</keyword>
<dbReference type="PANTHER" id="PTHR19211:SF15">
    <property type="entry name" value="ATP-BINDING CASSETTE SUB-FAMILY F MEMBER 2"/>
    <property type="match status" value="1"/>
</dbReference>
<dbReference type="OrthoDB" id="2110130at2759"/>
<sequence length="507" mass="56431">MPSDAKKKRDQKKKDAAKGKNKKTPAKENGVAELNGDAEQNGHTNGVTANGNAVNEMEEELEAMTLLAKHRACTGVLASHPDSRDVHIHNLSITFHGVVLLDDTKLELNVGRRYGLIGLNGCGKSSLLSAIENREIPIPEHVDIFHLRREMAPSEKTALQAVCDVDKERIRLEHESEVLATKDDQESHDRLLDIYERLDDMDADKAAVAAAFILHGLGFTKEMQQKKVKDFSGGWRMRISLARALFIRPSLLLLDEPTNHLDLNACVWLENELSKALHCNSDKPVSVIRLCPRALHCNSDKPVSVIRLCPRALHCNSDKPESDIRLCPRALHCNSDKPVSVIRLCPRALHCNSDKPVSVIRLCPEHYTVTVISQYQLSGCAPERYTVTVIGQYQLSGCAPERYTVTVIGQYQLSGCAPEHYNVTVISQYQLSGCAPERYTVTVISQYQLSGCAPERYTVTVISQYQLSGYLVIDRLPHKKVCVDNADVHKEVEEVFPPFQAFSGDVV</sequence>
<dbReference type="GO" id="GO:0016887">
    <property type="term" value="F:ATP hydrolysis activity"/>
    <property type="evidence" value="ECO:0007669"/>
    <property type="project" value="InterPro"/>
</dbReference>
<evidence type="ECO:0000256" key="4">
    <source>
        <dbReference type="SAM" id="MobiDB-lite"/>
    </source>
</evidence>
<feature type="non-terminal residue" evidence="6">
    <location>
        <position position="507"/>
    </location>
</feature>
<dbReference type="SUPFAM" id="SSF52540">
    <property type="entry name" value="P-loop containing nucleoside triphosphate hydrolases"/>
    <property type="match status" value="1"/>
</dbReference>
<accession>A0A8B6HPF0</accession>
<feature type="region of interest" description="Disordered" evidence="4">
    <location>
        <begin position="1"/>
        <end position="50"/>
    </location>
</feature>
<dbReference type="GO" id="GO:0005524">
    <property type="term" value="F:ATP binding"/>
    <property type="evidence" value="ECO:0007669"/>
    <property type="project" value="UniProtKB-KW"/>
</dbReference>
<dbReference type="InterPro" id="IPR017871">
    <property type="entry name" value="ABC_transporter-like_CS"/>
</dbReference>
<dbReference type="AlphaFoldDB" id="A0A8B6HPF0"/>
<feature type="domain" description="ABC transporter" evidence="5">
    <location>
        <begin position="86"/>
        <end position="342"/>
    </location>
</feature>
<keyword evidence="2" id="KW-0547">Nucleotide-binding</keyword>
<gene>
    <name evidence="6" type="ORF">MGAL_10B077278</name>
</gene>
<evidence type="ECO:0000256" key="3">
    <source>
        <dbReference type="ARBA" id="ARBA00022840"/>
    </source>
</evidence>
<proteinExistence type="predicted"/>
<dbReference type="EMBL" id="UYJE01010307">
    <property type="protein sequence ID" value="VDI81998.1"/>
    <property type="molecule type" value="Genomic_DNA"/>
</dbReference>
<dbReference type="InterPro" id="IPR050611">
    <property type="entry name" value="ABCF"/>
</dbReference>
<dbReference type="PANTHER" id="PTHR19211">
    <property type="entry name" value="ATP-BINDING TRANSPORT PROTEIN-RELATED"/>
    <property type="match status" value="1"/>
</dbReference>
<evidence type="ECO:0000259" key="5">
    <source>
        <dbReference type="PROSITE" id="PS50893"/>
    </source>
</evidence>
<feature type="compositionally biased region" description="Basic and acidic residues" evidence="4">
    <location>
        <begin position="1"/>
        <end position="18"/>
    </location>
</feature>
<dbReference type="Gene3D" id="3.40.50.300">
    <property type="entry name" value="P-loop containing nucleotide triphosphate hydrolases"/>
    <property type="match status" value="1"/>
</dbReference>
<dbReference type="InterPro" id="IPR003439">
    <property type="entry name" value="ABC_transporter-like_ATP-bd"/>
</dbReference>
<reference evidence="6" key="1">
    <citation type="submission" date="2018-11" db="EMBL/GenBank/DDBJ databases">
        <authorList>
            <person name="Alioto T."/>
            <person name="Alioto T."/>
        </authorList>
    </citation>
    <scope>NUCLEOTIDE SEQUENCE</scope>
</reference>
<evidence type="ECO:0000313" key="7">
    <source>
        <dbReference type="Proteomes" id="UP000596742"/>
    </source>
</evidence>
<name>A0A8B6HPF0_MYTGA</name>
<organism evidence="6 7">
    <name type="scientific">Mytilus galloprovincialis</name>
    <name type="common">Mediterranean mussel</name>
    <dbReference type="NCBI Taxonomy" id="29158"/>
    <lineage>
        <taxon>Eukaryota</taxon>
        <taxon>Metazoa</taxon>
        <taxon>Spiralia</taxon>
        <taxon>Lophotrochozoa</taxon>
        <taxon>Mollusca</taxon>
        <taxon>Bivalvia</taxon>
        <taxon>Autobranchia</taxon>
        <taxon>Pteriomorphia</taxon>
        <taxon>Mytilida</taxon>
        <taxon>Mytiloidea</taxon>
        <taxon>Mytilidae</taxon>
        <taxon>Mytilinae</taxon>
        <taxon>Mytilus</taxon>
    </lineage>
</organism>
<dbReference type="SMART" id="SM00382">
    <property type="entry name" value="AAA"/>
    <property type="match status" value="1"/>
</dbReference>